<dbReference type="InterPro" id="IPR016215">
    <property type="entry name" value="NTA_MOA"/>
</dbReference>
<keyword evidence="4 8" id="KW-0503">Monooxygenase</keyword>
<sequence>MTTSNPIVPQVILGAHFPGVNHHTVWSDPNSGSHIDFDSFARFAQIAERGFFDFLFLAEGLRLREQRGKIHDLDVVGRPDTLPVLAAIASVTQHLGLVGTINATFNEPYELARQFATLDHLSNGRAAWNVVTSSDAFTGENFRRGGYLDPADRYVRAAETLNAARAFWDSWPAQDAEAETVQVHTSQFDITGRFNIPQSPQGHPVIFQAGDSAAGRDFAAANADAVFTRHGTPEAGRAFYQDVKARAVAAGRSSDELKVLPGVSAVIGDTHTEAEELADHIQAQQISGPTAIHLLEQIWNRDLSAYDPEGPLPDIEPELGETTIIRGRARYIDDRQKTVAHLRKVAETQQLNLRQTVIETQARHWYVGTPESVADQLIDAVATGICDGFILVPHITPTGLEPFVDKVVPILQERGALRTAYPSHSTLRDLIGSAQPAQKVSIS</sequence>
<name>A0A921K7Y6_9MICC</name>
<dbReference type="Gene3D" id="3.20.20.30">
    <property type="entry name" value="Luciferase-like domain"/>
    <property type="match status" value="1"/>
</dbReference>
<dbReference type="AlphaFoldDB" id="A0A921K7Y6"/>
<keyword evidence="2 6" id="KW-0288">FMN</keyword>
<protein>
    <submittedName>
        <fullName evidence="8">NtaA/DmoA family FMN-dependent monooxygenase</fullName>
        <ecNumber evidence="8">1.14.-.-</ecNumber>
    </submittedName>
</protein>
<evidence type="ECO:0000256" key="4">
    <source>
        <dbReference type="ARBA" id="ARBA00023033"/>
    </source>
</evidence>
<feature type="binding site" evidence="6">
    <location>
        <position position="100"/>
    </location>
    <ligand>
        <name>FMN</name>
        <dbReference type="ChEBI" id="CHEBI:58210"/>
    </ligand>
</feature>
<dbReference type="Pfam" id="PF00296">
    <property type="entry name" value="Bac_luciferase"/>
    <property type="match status" value="1"/>
</dbReference>
<reference evidence="8" key="2">
    <citation type="submission" date="2021-09" db="EMBL/GenBank/DDBJ databases">
        <authorList>
            <person name="Gilroy R."/>
        </authorList>
    </citation>
    <scope>NUCLEOTIDE SEQUENCE</scope>
    <source>
        <strain evidence="8">ChiHjej13B12-14962</strain>
    </source>
</reference>
<organism evidence="8 9">
    <name type="scientific">Enteractinococcus helveticum</name>
    <dbReference type="NCBI Taxonomy" id="1837282"/>
    <lineage>
        <taxon>Bacteria</taxon>
        <taxon>Bacillati</taxon>
        <taxon>Actinomycetota</taxon>
        <taxon>Actinomycetes</taxon>
        <taxon>Micrococcales</taxon>
        <taxon>Micrococcaceae</taxon>
    </lineage>
</organism>
<keyword evidence="3 8" id="KW-0560">Oxidoreductase</keyword>
<dbReference type="GO" id="GO:0004497">
    <property type="term" value="F:monooxygenase activity"/>
    <property type="evidence" value="ECO:0007669"/>
    <property type="project" value="UniProtKB-KW"/>
</dbReference>
<evidence type="ECO:0000259" key="7">
    <source>
        <dbReference type="Pfam" id="PF00296"/>
    </source>
</evidence>
<comment type="caution">
    <text evidence="8">The sequence shown here is derived from an EMBL/GenBank/DDBJ whole genome shotgun (WGS) entry which is preliminary data.</text>
</comment>
<dbReference type="CDD" id="cd01095">
    <property type="entry name" value="Nitrilotriacetate_monoxgenase"/>
    <property type="match status" value="1"/>
</dbReference>
<dbReference type="SUPFAM" id="SSF51679">
    <property type="entry name" value="Bacterial luciferase-like"/>
    <property type="match status" value="1"/>
</dbReference>
<dbReference type="PANTHER" id="PTHR30011">
    <property type="entry name" value="ALKANESULFONATE MONOOXYGENASE-RELATED"/>
    <property type="match status" value="1"/>
</dbReference>
<evidence type="ECO:0000256" key="5">
    <source>
        <dbReference type="ARBA" id="ARBA00033748"/>
    </source>
</evidence>
<comment type="similarity">
    <text evidence="5">Belongs to the NtaA/SnaA/DszA monooxygenase family.</text>
</comment>
<dbReference type="EC" id="1.14.-.-" evidence="8"/>
<feature type="domain" description="Luciferase-like" evidence="7">
    <location>
        <begin position="27"/>
        <end position="385"/>
    </location>
</feature>
<dbReference type="PIRSF" id="PIRSF000337">
    <property type="entry name" value="NTA_MOA"/>
    <property type="match status" value="1"/>
</dbReference>
<feature type="binding site" evidence="6">
    <location>
        <position position="154"/>
    </location>
    <ligand>
        <name>FMN</name>
        <dbReference type="ChEBI" id="CHEBI:58210"/>
    </ligand>
</feature>
<proteinExistence type="inferred from homology"/>
<dbReference type="EMBL" id="DYXC01000131">
    <property type="protein sequence ID" value="HJF15380.1"/>
    <property type="molecule type" value="Genomic_DNA"/>
</dbReference>
<dbReference type="InterPro" id="IPR011251">
    <property type="entry name" value="Luciferase-like_dom"/>
</dbReference>
<dbReference type="InterPro" id="IPR036661">
    <property type="entry name" value="Luciferase-like_sf"/>
</dbReference>
<dbReference type="GO" id="GO:0016705">
    <property type="term" value="F:oxidoreductase activity, acting on paired donors, with incorporation or reduction of molecular oxygen"/>
    <property type="evidence" value="ECO:0007669"/>
    <property type="project" value="InterPro"/>
</dbReference>
<evidence type="ECO:0000256" key="1">
    <source>
        <dbReference type="ARBA" id="ARBA00022630"/>
    </source>
</evidence>
<evidence type="ECO:0000256" key="6">
    <source>
        <dbReference type="PIRSR" id="PIRSR000337-1"/>
    </source>
</evidence>
<reference evidence="8" key="1">
    <citation type="journal article" date="2021" name="PeerJ">
        <title>Extensive microbial diversity within the chicken gut microbiome revealed by metagenomics and culture.</title>
        <authorList>
            <person name="Gilroy R."/>
            <person name="Ravi A."/>
            <person name="Getino M."/>
            <person name="Pursley I."/>
            <person name="Horton D.L."/>
            <person name="Alikhan N.F."/>
            <person name="Baker D."/>
            <person name="Gharbi K."/>
            <person name="Hall N."/>
            <person name="Watson M."/>
            <person name="Adriaenssens E.M."/>
            <person name="Foster-Nyarko E."/>
            <person name="Jarju S."/>
            <person name="Secka A."/>
            <person name="Antonio M."/>
            <person name="Oren A."/>
            <person name="Chaudhuri R.R."/>
            <person name="La Ragione R."/>
            <person name="Hildebrand F."/>
            <person name="Pallen M.J."/>
        </authorList>
    </citation>
    <scope>NUCLEOTIDE SEQUENCE</scope>
    <source>
        <strain evidence="8">ChiHjej13B12-14962</strain>
    </source>
</reference>
<accession>A0A921K7Y6</accession>
<feature type="binding site" evidence="6">
    <location>
        <position position="212"/>
    </location>
    <ligand>
        <name>FMN</name>
        <dbReference type="ChEBI" id="CHEBI:58210"/>
    </ligand>
</feature>
<evidence type="ECO:0000313" key="9">
    <source>
        <dbReference type="Proteomes" id="UP000703315"/>
    </source>
</evidence>
<dbReference type="RefSeq" id="WP_303907410.1">
    <property type="nucleotide sequence ID" value="NZ_DYXC01000131.1"/>
</dbReference>
<gene>
    <name evidence="8" type="ORF">K8V32_11370</name>
</gene>
<evidence type="ECO:0000313" key="8">
    <source>
        <dbReference type="EMBL" id="HJF15380.1"/>
    </source>
</evidence>
<dbReference type="InterPro" id="IPR051260">
    <property type="entry name" value="Diverse_substr_monoxygenases"/>
</dbReference>
<evidence type="ECO:0000256" key="2">
    <source>
        <dbReference type="ARBA" id="ARBA00022643"/>
    </source>
</evidence>
<dbReference type="Proteomes" id="UP000703315">
    <property type="component" value="Unassembled WGS sequence"/>
</dbReference>
<dbReference type="NCBIfam" id="TIGR03860">
    <property type="entry name" value="FMN_nitrolo"/>
    <property type="match status" value="1"/>
</dbReference>
<keyword evidence="1 6" id="KW-0285">Flavoprotein</keyword>
<dbReference type="PANTHER" id="PTHR30011:SF16">
    <property type="entry name" value="C2H2 FINGER DOMAIN TRANSCRIPTION FACTOR (EUROFUNG)-RELATED"/>
    <property type="match status" value="1"/>
</dbReference>
<evidence type="ECO:0000256" key="3">
    <source>
        <dbReference type="ARBA" id="ARBA00023002"/>
    </source>
</evidence>